<dbReference type="InterPro" id="IPR053135">
    <property type="entry name" value="AKR2_Oxidoreductase"/>
</dbReference>
<sequence>MRDIVTLSGKPVSRLGLAASADMDERCVQAAFEGGVTYFFFYNLSFAPMIAGLRPLLQKRREEVFVACGSEEREPGALRRDLDRIRKSLGVDLLDAFHAEYVSPADESEEVFGPDGALAEVRRWRDAGLVRCVAASVHSRTLAVDLIESGRIELLMTRYNMAHRGAEEKAFPAALKAGIPVVSFTCTRWGSLLKRPAAWGDRPVPTAADCYRFVLRHPAVRVALTAPGTVKRLSDNLSVLRDGSAIPPEQYRIWEEYGRRVYGDGKGAFETRWP</sequence>
<reference evidence="2 3" key="1">
    <citation type="journal article" date="2016" name="Nat. Commun.">
        <title>Thousands of microbial genomes shed light on interconnected biogeochemical processes in an aquifer system.</title>
        <authorList>
            <person name="Anantharaman K."/>
            <person name="Brown C.T."/>
            <person name="Hug L.A."/>
            <person name="Sharon I."/>
            <person name="Castelle C.J."/>
            <person name="Probst A.J."/>
            <person name="Thomas B.C."/>
            <person name="Singh A."/>
            <person name="Wilkins M.J."/>
            <person name="Karaoz U."/>
            <person name="Brodie E.L."/>
            <person name="Williams K.H."/>
            <person name="Hubbard S.S."/>
            <person name="Banfield J.F."/>
        </authorList>
    </citation>
    <scope>NUCLEOTIDE SEQUENCE [LARGE SCALE GENOMIC DNA]</scope>
    <source>
        <strain evidence="3">RIFCSPLOWO2_12_FULL_64_10</strain>
    </source>
</reference>
<evidence type="ECO:0000259" key="1">
    <source>
        <dbReference type="Pfam" id="PF00248"/>
    </source>
</evidence>
<dbReference type="PANTHER" id="PTHR43312">
    <property type="entry name" value="D-THREO-ALDOSE 1-DEHYDROGENASE"/>
    <property type="match status" value="1"/>
</dbReference>
<accession>A0A1F6D4Q2</accession>
<dbReference type="InterPro" id="IPR036812">
    <property type="entry name" value="NAD(P)_OxRdtase_dom_sf"/>
</dbReference>
<dbReference type="SUPFAM" id="SSF51430">
    <property type="entry name" value="NAD(P)-linked oxidoreductase"/>
    <property type="match status" value="1"/>
</dbReference>
<dbReference type="EMBL" id="MFKF01000032">
    <property type="protein sequence ID" value="OGG56408.1"/>
    <property type="molecule type" value="Genomic_DNA"/>
</dbReference>
<protein>
    <submittedName>
        <fullName evidence="2">Oxidoreductase</fullName>
    </submittedName>
</protein>
<dbReference type="Proteomes" id="UP000178606">
    <property type="component" value="Unassembled WGS sequence"/>
</dbReference>
<dbReference type="Gene3D" id="3.20.20.100">
    <property type="entry name" value="NADP-dependent oxidoreductase domain"/>
    <property type="match status" value="1"/>
</dbReference>
<dbReference type="Pfam" id="PF00248">
    <property type="entry name" value="Aldo_ket_red"/>
    <property type="match status" value="1"/>
</dbReference>
<evidence type="ECO:0000313" key="2">
    <source>
        <dbReference type="EMBL" id="OGG56408.1"/>
    </source>
</evidence>
<dbReference type="AlphaFoldDB" id="A0A1F6D4Q2"/>
<organism evidence="2 3">
    <name type="scientific">Handelsmanbacteria sp. (strain RIFCSPLOWO2_12_FULL_64_10)</name>
    <dbReference type="NCBI Taxonomy" id="1817868"/>
    <lineage>
        <taxon>Bacteria</taxon>
        <taxon>Candidatus Handelsmaniibacteriota</taxon>
    </lineage>
</organism>
<evidence type="ECO:0000313" key="3">
    <source>
        <dbReference type="Proteomes" id="UP000178606"/>
    </source>
</evidence>
<dbReference type="InterPro" id="IPR023210">
    <property type="entry name" value="NADP_OxRdtase_dom"/>
</dbReference>
<dbReference type="PANTHER" id="PTHR43312:SF1">
    <property type="entry name" value="NADP-DEPENDENT OXIDOREDUCTASE DOMAIN-CONTAINING PROTEIN"/>
    <property type="match status" value="1"/>
</dbReference>
<proteinExistence type="predicted"/>
<gene>
    <name evidence="2" type="ORF">A3F84_28275</name>
</gene>
<comment type="caution">
    <text evidence="2">The sequence shown here is derived from an EMBL/GenBank/DDBJ whole genome shotgun (WGS) entry which is preliminary data.</text>
</comment>
<feature type="domain" description="NADP-dependent oxidoreductase" evidence="1">
    <location>
        <begin position="60"/>
        <end position="195"/>
    </location>
</feature>
<name>A0A1F6D4Q2_HANXR</name>